<reference evidence="1" key="1">
    <citation type="submission" date="2013-04" db="EMBL/GenBank/DDBJ databases">
        <authorList>
            <person name="Qu J."/>
            <person name="Murali S.C."/>
            <person name="Bandaranaike D."/>
            <person name="Bellair M."/>
            <person name="Blankenburg K."/>
            <person name="Chao H."/>
            <person name="Dinh H."/>
            <person name="Doddapaneni H."/>
            <person name="Downs B."/>
            <person name="Dugan-Rocha S."/>
            <person name="Elkadiri S."/>
            <person name="Gnanaolivu R.D."/>
            <person name="Hernandez B."/>
            <person name="Javaid M."/>
            <person name="Jayaseelan J.C."/>
            <person name="Lee S."/>
            <person name="Li M."/>
            <person name="Ming W."/>
            <person name="Munidasa M."/>
            <person name="Muniz J."/>
            <person name="Nguyen L."/>
            <person name="Ongeri F."/>
            <person name="Osuji N."/>
            <person name="Pu L.-L."/>
            <person name="Puazo M."/>
            <person name="Qu C."/>
            <person name="Quiroz J."/>
            <person name="Raj R."/>
            <person name="Weissenberger G."/>
            <person name="Xin Y."/>
            <person name="Zou X."/>
            <person name="Han Y."/>
            <person name="Richards S."/>
            <person name="Worley K."/>
            <person name="Muzny D."/>
            <person name="Gibbs R."/>
        </authorList>
    </citation>
    <scope>NUCLEOTIDE SEQUENCE</scope>
    <source>
        <strain evidence="1">Sampled in the wild</strain>
    </source>
</reference>
<organism evidence="1 2">
    <name type="scientific">Ladona fulva</name>
    <name type="common">Scarce chaser dragonfly</name>
    <name type="synonym">Libellula fulva</name>
    <dbReference type="NCBI Taxonomy" id="123851"/>
    <lineage>
        <taxon>Eukaryota</taxon>
        <taxon>Metazoa</taxon>
        <taxon>Ecdysozoa</taxon>
        <taxon>Arthropoda</taxon>
        <taxon>Hexapoda</taxon>
        <taxon>Insecta</taxon>
        <taxon>Pterygota</taxon>
        <taxon>Palaeoptera</taxon>
        <taxon>Odonata</taxon>
        <taxon>Epiprocta</taxon>
        <taxon>Anisoptera</taxon>
        <taxon>Libelluloidea</taxon>
        <taxon>Libellulidae</taxon>
        <taxon>Ladona</taxon>
    </lineage>
</organism>
<protein>
    <submittedName>
        <fullName evidence="1">Uncharacterized protein</fullName>
    </submittedName>
</protein>
<evidence type="ECO:0000313" key="1">
    <source>
        <dbReference type="EMBL" id="KAG8223672.1"/>
    </source>
</evidence>
<dbReference type="AlphaFoldDB" id="A0A8K0NVY8"/>
<dbReference type="Proteomes" id="UP000792457">
    <property type="component" value="Unassembled WGS sequence"/>
</dbReference>
<sequence length="76" mass="8575">MMGNLPSFHVTPNRPFLKTSVEYAGPVSLKVSPRRGRATYKVPRQWTWKRSLITPQVPSSLQFDNLSVIENSAPCC</sequence>
<evidence type="ECO:0000313" key="2">
    <source>
        <dbReference type="Proteomes" id="UP000792457"/>
    </source>
</evidence>
<comment type="caution">
    <text evidence="1">The sequence shown here is derived from an EMBL/GenBank/DDBJ whole genome shotgun (WGS) entry which is preliminary data.</text>
</comment>
<reference evidence="1" key="2">
    <citation type="submission" date="2017-10" db="EMBL/GenBank/DDBJ databases">
        <title>Ladona fulva Genome sequencing and assembly.</title>
        <authorList>
            <person name="Murali S."/>
            <person name="Richards S."/>
            <person name="Bandaranaike D."/>
            <person name="Bellair M."/>
            <person name="Blankenburg K."/>
            <person name="Chao H."/>
            <person name="Dinh H."/>
            <person name="Doddapaneni H."/>
            <person name="Dugan-Rocha S."/>
            <person name="Elkadiri S."/>
            <person name="Gnanaolivu R."/>
            <person name="Hernandez B."/>
            <person name="Skinner E."/>
            <person name="Javaid M."/>
            <person name="Lee S."/>
            <person name="Li M."/>
            <person name="Ming W."/>
            <person name="Munidasa M."/>
            <person name="Muniz J."/>
            <person name="Nguyen L."/>
            <person name="Hughes D."/>
            <person name="Osuji N."/>
            <person name="Pu L.-L."/>
            <person name="Puazo M."/>
            <person name="Qu C."/>
            <person name="Quiroz J."/>
            <person name="Raj R."/>
            <person name="Weissenberger G."/>
            <person name="Xin Y."/>
            <person name="Zou X."/>
            <person name="Han Y."/>
            <person name="Worley K."/>
            <person name="Muzny D."/>
            <person name="Gibbs R."/>
        </authorList>
    </citation>
    <scope>NUCLEOTIDE SEQUENCE</scope>
    <source>
        <strain evidence="1">Sampled in the wild</strain>
    </source>
</reference>
<dbReference type="EMBL" id="KZ308170">
    <property type="protein sequence ID" value="KAG8223672.1"/>
    <property type="molecule type" value="Genomic_DNA"/>
</dbReference>
<accession>A0A8K0NVY8</accession>
<keyword evidence="2" id="KW-1185">Reference proteome</keyword>
<dbReference type="OrthoDB" id="5984724at2759"/>
<name>A0A8K0NVY8_LADFU</name>
<proteinExistence type="predicted"/>
<gene>
    <name evidence="1" type="ORF">J437_LFUL004036</name>
</gene>